<feature type="chain" id="PRO_5021863588" evidence="1">
    <location>
        <begin position="23"/>
        <end position="535"/>
    </location>
</feature>
<sequence>MMKRSIYWFLGYLLCCQAALHAQTPQVTLSAAFAEPAADGWDKLVLLSNGNTCYLHFDRSEGIQVAVYNAQRELVATEKIAGRQWDTRNLNDTEIDGVYAINGQVVVFLQQLVRYRPHLFRIVIDGSTGRLLQEEKLGELPTVLHREAYALDNLASHDFYVCNDPRSGYYAVASFAGGELQRKENPAERIQVMHFSPDHQLLSHAYYTLPGNAYTYFSYLDMAVQGREAVYLCTAGFNTKRSGDKQPQSTVFLSALRPGQDTFQHQSLDYTANFGGIYADLQYAPRSGLLQLLLSAATEATRKEPVRRLFMNYLDPATGSLLLQRPLDIVHPMEGAQPQLVSIEADGSTVLQLEQMHEFTQGKNVYNMLHTNLDNVQICRISDAGEADSGYVIPKMQVANGAFKPLYLQRKNRGAWVFRNRVPALNTTPYLSFDHIHTDHGDYTLFNDYLQHLDRGGTFEEKKPLRYLQEANIICYRYEKGQGERLFLFGKPETDKAFYCMLGASDRTPAGDGYATILVKRMGAEKKAYIAWIKF</sequence>
<proteinExistence type="predicted"/>
<evidence type="ECO:0000313" key="3">
    <source>
        <dbReference type="Proteomes" id="UP000316778"/>
    </source>
</evidence>
<name>A0A562SZ59_CHIJA</name>
<dbReference type="EMBL" id="VLLG01000004">
    <property type="protein sequence ID" value="TWI86552.1"/>
    <property type="molecule type" value="Genomic_DNA"/>
</dbReference>
<dbReference type="AlphaFoldDB" id="A0A562SZ59"/>
<accession>A0A562SZ59</accession>
<protein>
    <submittedName>
        <fullName evidence="2">Uncharacterized protein</fullName>
    </submittedName>
</protein>
<organism evidence="2 3">
    <name type="scientific">Chitinophaga japonensis</name>
    <name type="common">Flexibacter japonensis</name>
    <dbReference type="NCBI Taxonomy" id="104662"/>
    <lineage>
        <taxon>Bacteria</taxon>
        <taxon>Pseudomonadati</taxon>
        <taxon>Bacteroidota</taxon>
        <taxon>Chitinophagia</taxon>
        <taxon>Chitinophagales</taxon>
        <taxon>Chitinophagaceae</taxon>
        <taxon>Chitinophaga</taxon>
    </lineage>
</organism>
<keyword evidence="1" id="KW-0732">Signal</keyword>
<comment type="caution">
    <text evidence="2">The sequence shown here is derived from an EMBL/GenBank/DDBJ whole genome shotgun (WGS) entry which is preliminary data.</text>
</comment>
<reference evidence="2 3" key="1">
    <citation type="journal article" date="2013" name="Stand. Genomic Sci.">
        <title>Genomic Encyclopedia of Type Strains, Phase I: The one thousand microbial genomes (KMG-I) project.</title>
        <authorList>
            <person name="Kyrpides N.C."/>
            <person name="Woyke T."/>
            <person name="Eisen J.A."/>
            <person name="Garrity G."/>
            <person name="Lilburn T.G."/>
            <person name="Beck B.J."/>
            <person name="Whitman W.B."/>
            <person name="Hugenholtz P."/>
            <person name="Klenk H.P."/>
        </authorList>
    </citation>
    <scope>NUCLEOTIDE SEQUENCE [LARGE SCALE GENOMIC DNA]</scope>
    <source>
        <strain evidence="2 3">DSM 13484</strain>
    </source>
</reference>
<dbReference type="Proteomes" id="UP000316778">
    <property type="component" value="Unassembled WGS sequence"/>
</dbReference>
<dbReference type="RefSeq" id="WP_145716461.1">
    <property type="nucleotide sequence ID" value="NZ_BAAAFY010000005.1"/>
</dbReference>
<evidence type="ECO:0000313" key="2">
    <source>
        <dbReference type="EMBL" id="TWI86552.1"/>
    </source>
</evidence>
<keyword evidence="3" id="KW-1185">Reference proteome</keyword>
<gene>
    <name evidence="2" type="ORF">LX66_3811</name>
</gene>
<dbReference type="OrthoDB" id="610057at2"/>
<feature type="signal peptide" evidence="1">
    <location>
        <begin position="1"/>
        <end position="22"/>
    </location>
</feature>
<evidence type="ECO:0000256" key="1">
    <source>
        <dbReference type="SAM" id="SignalP"/>
    </source>
</evidence>